<keyword evidence="1" id="KW-0472">Membrane</keyword>
<reference key="1">
    <citation type="journal article" date="2011" name="Mol. Biol. Evol.">
        <title>Unity in variety -- the pan-genome of the Chlamydiae.</title>
        <authorList>
            <person name="Collingro A."/>
            <person name="Tischler P."/>
            <person name="Weinmaier T."/>
            <person name="Penz T."/>
            <person name="Heinz E."/>
            <person name="Brunham R.C."/>
            <person name="Read T.D."/>
            <person name="Bavoil P.M."/>
            <person name="Sachse K."/>
            <person name="Kahane S."/>
            <person name="Friedman M.G."/>
            <person name="Rattei T."/>
            <person name="Myers G.S.A."/>
            <person name="Horn M."/>
        </authorList>
    </citation>
    <scope>NUCLEOTIDE SEQUENCE</scope>
    <source>
        <strain>Z</strain>
    </source>
</reference>
<feature type="domain" description="PARG catalytic Macro" evidence="2">
    <location>
        <begin position="214"/>
        <end position="395"/>
    </location>
</feature>
<dbReference type="GO" id="GO:0006282">
    <property type="term" value="P:regulation of DNA repair"/>
    <property type="evidence" value="ECO:0007669"/>
    <property type="project" value="InterPro"/>
</dbReference>
<keyword evidence="3" id="KW-0030">Aminoacyl-tRNA synthetase</keyword>
<keyword evidence="1" id="KW-0812">Transmembrane</keyword>
<dbReference type="HOGENOM" id="CLU_622393_0_0_0"/>
<dbReference type="Proteomes" id="UP000000496">
    <property type="component" value="Chromosome gsn.131"/>
</dbReference>
<dbReference type="GO" id="GO:0004649">
    <property type="term" value="F:poly(ADP-ribose) glycohydrolase activity"/>
    <property type="evidence" value="ECO:0007669"/>
    <property type="project" value="InterPro"/>
</dbReference>
<proteinExistence type="predicted"/>
<accession>F8L652</accession>
<gene>
    <name evidence="3" type="ordered locus">SNE_A22010</name>
</gene>
<organism evidence="3 4">
    <name type="scientific">Simkania negevensis (strain ATCC VR-1471 / DSM 27360 / Z)</name>
    <dbReference type="NCBI Taxonomy" id="331113"/>
    <lineage>
        <taxon>Bacteria</taxon>
        <taxon>Pseudomonadati</taxon>
        <taxon>Chlamydiota</taxon>
        <taxon>Chlamydiia</taxon>
        <taxon>Parachlamydiales</taxon>
        <taxon>Simkaniaceae</taxon>
        <taxon>Simkania</taxon>
    </lineage>
</organism>
<reference evidence="3 4" key="2">
    <citation type="journal article" date="2011" name="Mol. Biol. Evol.">
        <title>Unity in variety--the pan-genome of the Chlamydiae.</title>
        <authorList>
            <person name="Collingro A."/>
            <person name="Tischler P."/>
            <person name="Weinmaier T."/>
            <person name="Penz T."/>
            <person name="Heinz E."/>
            <person name="Brunham R.C."/>
            <person name="Read T.D."/>
            <person name="Bavoil P.M."/>
            <person name="Sachse K."/>
            <person name="Kahane S."/>
            <person name="Friedman M.G."/>
            <person name="Rattei T."/>
            <person name="Myers G.S."/>
            <person name="Horn M."/>
        </authorList>
    </citation>
    <scope>NUCLEOTIDE SEQUENCE [LARGE SCALE GENOMIC DNA]</scope>
    <source>
        <strain evidence="4">ATCC VR-1471 / Z</strain>
    </source>
</reference>
<protein>
    <submittedName>
        <fullName evidence="3">Tyrosyl-tRNA synthetase</fullName>
        <ecNumber evidence="3">6.1.1.1</ecNumber>
    </submittedName>
</protein>
<sequence>MGTVQTNYFVTNEYLLNEKSYFREALDLVTLPVRAFLNGHVVDLRGTSVALKRNVFDFSKTIANPNLALLVSRVLRFAVFVLFAYFYRFSLVSSGLLCLKHLIESSSIENQIRSMEQKSEGPEFSKEVRSITLDTTGLEKPEKLHSHKSAIYDKMKGGKSWIEDTNIRLTIYPFKRDGVKQLLIFSNKCGEIKVHEGFFSYPNAKELQEEWTANFSTPQLFSKCLDGDLTQDELQVMEHPGLYHIKRKIDEKPEIGTLKEDEIALITGAKRRGAFLANYCYGKRFASRSTDDVQGYAFKLDEAESRIFCMSAPKVLPEQVGKPYKKEDLEALFYRSYHAFSKIKALAKPQRIRIHTGNWGCGSSGHNPRVVALMQVAAAHLAGVDVLEYYPLEAKKDWQIAIYYYESLKPGFSSWTVDEFLTDMAMRAQDRGFVYKSHRD</sequence>
<dbReference type="KEGG" id="sng:SNE_A22010"/>
<dbReference type="OrthoDB" id="581512at2"/>
<dbReference type="InterPro" id="IPR046372">
    <property type="entry name" value="PARG_cat_C"/>
</dbReference>
<evidence type="ECO:0000256" key="1">
    <source>
        <dbReference type="SAM" id="Phobius"/>
    </source>
</evidence>
<dbReference type="RefSeq" id="WP_013944544.1">
    <property type="nucleotide sequence ID" value="NC_015713.1"/>
</dbReference>
<keyword evidence="3" id="KW-0436">Ligase</keyword>
<dbReference type="EMBL" id="FR872582">
    <property type="protein sequence ID" value="CCB90078.1"/>
    <property type="molecule type" value="Genomic_DNA"/>
</dbReference>
<evidence type="ECO:0000313" key="3">
    <source>
        <dbReference type="EMBL" id="CCB90078.1"/>
    </source>
</evidence>
<dbReference type="Pfam" id="PF05028">
    <property type="entry name" value="PARG_cat_C"/>
    <property type="match status" value="1"/>
</dbReference>
<evidence type="ECO:0000313" key="4">
    <source>
        <dbReference type="Proteomes" id="UP000000496"/>
    </source>
</evidence>
<evidence type="ECO:0000259" key="2">
    <source>
        <dbReference type="Pfam" id="PF05028"/>
    </source>
</evidence>
<dbReference type="AlphaFoldDB" id="F8L652"/>
<dbReference type="GO" id="GO:0004831">
    <property type="term" value="F:tyrosine-tRNA ligase activity"/>
    <property type="evidence" value="ECO:0007669"/>
    <property type="project" value="UniProtKB-EC"/>
</dbReference>
<name>F8L652_SIMNZ</name>
<keyword evidence="1" id="KW-1133">Transmembrane helix</keyword>
<feature type="transmembrane region" description="Helical" evidence="1">
    <location>
        <begin position="67"/>
        <end position="87"/>
    </location>
</feature>
<keyword evidence="4" id="KW-1185">Reference proteome</keyword>
<dbReference type="EC" id="6.1.1.1" evidence="3"/>